<feature type="non-terminal residue" evidence="3">
    <location>
        <position position="74"/>
    </location>
</feature>
<comment type="caution">
    <text evidence="3">The sequence shown here is derived from an EMBL/GenBank/DDBJ whole genome shotgun (WGS) entry which is preliminary data.</text>
</comment>
<protein>
    <recommendedName>
        <fullName evidence="5">ATP-dependent helicase HrpB</fullName>
    </recommendedName>
</protein>
<sequence length="74" mass="7612">MTRPALPELPVSAVLCDVAAALTDAGRAVLVAPPGAGKTTLVPLHLLGEAFMASGKILLVEPRRLAARAAARRM</sequence>
<dbReference type="Gene3D" id="3.40.50.300">
    <property type="entry name" value="P-loop containing nucleotide triphosphate hydrolases"/>
    <property type="match status" value="1"/>
</dbReference>
<dbReference type="Proteomes" id="UP000885680">
    <property type="component" value="Unassembled WGS sequence"/>
</dbReference>
<name>A0A9C9NKU0_9HYPH</name>
<dbReference type="EMBL" id="DRGN01000307">
    <property type="protein sequence ID" value="HEU02904.1"/>
    <property type="molecule type" value="Genomic_DNA"/>
</dbReference>
<dbReference type="SUPFAM" id="SSF52540">
    <property type="entry name" value="P-loop containing nucleoside triphosphate hydrolases"/>
    <property type="match status" value="1"/>
</dbReference>
<reference evidence="3" key="1">
    <citation type="journal article" date="2020" name="mSystems">
        <title>Genome- and Community-Level Interaction Insights into Carbon Utilization and Element Cycling Functions of Hydrothermarchaeota in Hydrothermal Sediment.</title>
        <authorList>
            <person name="Zhou Z."/>
            <person name="Liu Y."/>
            <person name="Xu W."/>
            <person name="Pan J."/>
            <person name="Luo Z.H."/>
            <person name="Li M."/>
        </authorList>
    </citation>
    <scope>NUCLEOTIDE SEQUENCE</scope>
    <source>
        <strain evidence="3">HyVt-347</strain>
    </source>
</reference>
<dbReference type="PANTHER" id="PTHR43519">
    <property type="entry name" value="ATP-DEPENDENT RNA HELICASE HRPB"/>
    <property type="match status" value="1"/>
</dbReference>
<accession>A0A9C9NKU0</accession>
<dbReference type="AlphaFoldDB" id="A0A9C9NKU0"/>
<evidence type="ECO:0000313" key="3">
    <source>
        <dbReference type="EMBL" id="HEU02904.1"/>
    </source>
</evidence>
<gene>
    <name evidence="3" type="ORF">ENH89_21825</name>
</gene>
<dbReference type="GO" id="GO:0016787">
    <property type="term" value="F:hydrolase activity"/>
    <property type="evidence" value="ECO:0007669"/>
    <property type="project" value="UniProtKB-KW"/>
</dbReference>
<dbReference type="GO" id="GO:0004386">
    <property type="term" value="F:helicase activity"/>
    <property type="evidence" value="ECO:0007669"/>
    <property type="project" value="UniProtKB-KW"/>
</dbReference>
<keyword evidence="2" id="KW-0067">ATP-binding</keyword>
<organism evidence="3 4">
    <name type="scientific">Aurantimonas coralicida</name>
    <dbReference type="NCBI Taxonomy" id="182270"/>
    <lineage>
        <taxon>Bacteria</taxon>
        <taxon>Pseudomonadati</taxon>
        <taxon>Pseudomonadota</taxon>
        <taxon>Alphaproteobacteria</taxon>
        <taxon>Hyphomicrobiales</taxon>
        <taxon>Aurantimonadaceae</taxon>
        <taxon>Aurantimonas</taxon>
    </lineage>
</organism>
<evidence type="ECO:0008006" key="5">
    <source>
        <dbReference type="Google" id="ProtNLM"/>
    </source>
</evidence>
<keyword evidence="1" id="KW-0378">Hydrolase</keyword>
<proteinExistence type="predicted"/>
<keyword evidence="2" id="KW-0547">Nucleotide-binding</keyword>
<evidence type="ECO:0000313" key="4">
    <source>
        <dbReference type="Proteomes" id="UP000885680"/>
    </source>
</evidence>
<dbReference type="PANTHER" id="PTHR43519:SF1">
    <property type="entry name" value="ATP-DEPENDENT RNA HELICASE HRPB"/>
    <property type="match status" value="1"/>
</dbReference>
<dbReference type="InterPro" id="IPR027417">
    <property type="entry name" value="P-loop_NTPase"/>
</dbReference>
<keyword evidence="2" id="KW-0347">Helicase</keyword>
<evidence type="ECO:0000256" key="2">
    <source>
        <dbReference type="ARBA" id="ARBA00022806"/>
    </source>
</evidence>
<evidence type="ECO:0000256" key="1">
    <source>
        <dbReference type="ARBA" id="ARBA00022801"/>
    </source>
</evidence>